<name>A0A450WS57_9GAMM</name>
<dbReference type="Pfam" id="PF00755">
    <property type="entry name" value="Carn_acyltransf"/>
    <property type="match status" value="1"/>
</dbReference>
<dbReference type="SUPFAM" id="SSF52777">
    <property type="entry name" value="CoA-dependent acyltransferases"/>
    <property type="match status" value="1"/>
</dbReference>
<accession>A0A450WS57</accession>
<keyword evidence="3" id="KW-0012">Acyltransferase</keyword>
<evidence type="ECO:0000259" key="2">
    <source>
        <dbReference type="Pfam" id="PF00755"/>
    </source>
</evidence>
<protein>
    <submittedName>
        <fullName evidence="3">Choline/Carnitine o-acyltransferase</fullName>
    </submittedName>
</protein>
<dbReference type="InterPro" id="IPR023213">
    <property type="entry name" value="CAT-like_dom_sf"/>
</dbReference>
<evidence type="ECO:0000256" key="1">
    <source>
        <dbReference type="ARBA" id="ARBA00005232"/>
    </source>
</evidence>
<feature type="domain" description="Choline/carnitine acyltransferase" evidence="2">
    <location>
        <begin position="2"/>
        <end position="85"/>
    </location>
</feature>
<comment type="similarity">
    <text evidence="1">Belongs to the carnitine/choline acetyltransferase family.</text>
</comment>
<dbReference type="AlphaFoldDB" id="A0A450WS57"/>
<sequence length="120" mass="13308">MVKQARTGNGFHSHLTGLMFAAREQGIPLPNLFTDASFHTFSTVTLSTTHPNPTPGVDGIGFGPVSERCIGVSYFVFENEIIWFQLGRVRYQKNKNSGKTDECAKIRPLSISARSANMFR</sequence>
<dbReference type="GO" id="GO:0016746">
    <property type="term" value="F:acyltransferase activity"/>
    <property type="evidence" value="ECO:0007669"/>
    <property type="project" value="UniProtKB-KW"/>
</dbReference>
<proteinExistence type="inferred from homology"/>
<keyword evidence="3" id="KW-0808">Transferase</keyword>
<dbReference type="Gene3D" id="3.30.559.10">
    <property type="entry name" value="Chloramphenicol acetyltransferase-like domain"/>
    <property type="match status" value="1"/>
</dbReference>
<dbReference type="PANTHER" id="PTHR22589">
    <property type="entry name" value="CARNITINE O-ACYLTRANSFERASE"/>
    <property type="match status" value="1"/>
</dbReference>
<gene>
    <name evidence="3" type="ORF">BECKLPF1236B_GA0070989_11907</name>
</gene>
<evidence type="ECO:0000313" key="3">
    <source>
        <dbReference type="EMBL" id="VFK19896.1"/>
    </source>
</evidence>
<reference evidence="3" key="1">
    <citation type="submission" date="2019-02" db="EMBL/GenBank/DDBJ databases">
        <authorList>
            <person name="Gruber-Vodicka R. H."/>
            <person name="Seah K. B. B."/>
        </authorList>
    </citation>
    <scope>NUCLEOTIDE SEQUENCE</scope>
    <source>
        <strain evidence="3">BECK_S313</strain>
    </source>
</reference>
<organism evidence="3">
    <name type="scientific">Candidatus Kentrum sp. LPFa</name>
    <dbReference type="NCBI Taxonomy" id="2126335"/>
    <lineage>
        <taxon>Bacteria</taxon>
        <taxon>Pseudomonadati</taxon>
        <taxon>Pseudomonadota</taxon>
        <taxon>Gammaproteobacteria</taxon>
        <taxon>Candidatus Kentrum</taxon>
    </lineage>
</organism>
<dbReference type="InterPro" id="IPR000542">
    <property type="entry name" value="Carn_acyl_trans"/>
</dbReference>
<dbReference type="InterPro" id="IPR039551">
    <property type="entry name" value="Cho/carn_acyl_trans"/>
</dbReference>
<dbReference type="EMBL" id="CAADFK010000190">
    <property type="protein sequence ID" value="VFK19896.1"/>
    <property type="molecule type" value="Genomic_DNA"/>
</dbReference>